<name>A0A5J4S905_9ZZZZ</name>
<evidence type="ECO:0000313" key="1">
    <source>
        <dbReference type="EMBL" id="KAA6341840.1"/>
    </source>
</evidence>
<comment type="caution">
    <text evidence="1">The sequence shown here is derived from an EMBL/GenBank/DDBJ whole genome shotgun (WGS) entry which is preliminary data.</text>
</comment>
<gene>
    <name evidence="1" type="ORF">EZS27_010384</name>
</gene>
<sequence>MNDNVLPDRLIPVSDGKQTIMEKIVNYKNEISK</sequence>
<dbReference type="AlphaFoldDB" id="A0A5J4S905"/>
<organism evidence="1">
    <name type="scientific">termite gut metagenome</name>
    <dbReference type="NCBI Taxonomy" id="433724"/>
    <lineage>
        <taxon>unclassified sequences</taxon>
        <taxon>metagenomes</taxon>
        <taxon>organismal metagenomes</taxon>
    </lineage>
</organism>
<protein>
    <submittedName>
        <fullName evidence="1">Uncharacterized protein</fullName>
    </submittedName>
</protein>
<dbReference type="EMBL" id="SNRY01000362">
    <property type="protein sequence ID" value="KAA6341840.1"/>
    <property type="molecule type" value="Genomic_DNA"/>
</dbReference>
<reference evidence="1" key="1">
    <citation type="submission" date="2019-03" db="EMBL/GenBank/DDBJ databases">
        <title>Single cell metagenomics reveals metabolic interactions within the superorganism composed of flagellate Streblomastix strix and complex community of Bacteroidetes bacteria on its surface.</title>
        <authorList>
            <person name="Treitli S.C."/>
            <person name="Kolisko M."/>
            <person name="Husnik F."/>
            <person name="Keeling P."/>
            <person name="Hampl V."/>
        </authorList>
    </citation>
    <scope>NUCLEOTIDE SEQUENCE</scope>
    <source>
        <strain evidence="1">STM</strain>
    </source>
</reference>
<proteinExistence type="predicted"/>
<accession>A0A5J4S905</accession>